<evidence type="ECO:0000313" key="6">
    <source>
        <dbReference type="EMBL" id="OGC34469.1"/>
    </source>
</evidence>
<keyword evidence="3" id="KW-0597">Phosphoprotein</keyword>
<dbReference type="SUPFAM" id="SSF52540">
    <property type="entry name" value="P-loop containing nucleoside triphosphate hydrolases"/>
    <property type="match status" value="1"/>
</dbReference>
<sequence>MAKKTILLIESDPKAVATVTGALAADYNLTVVGGEVEAVDFLNNKTPQLILIDFDLKPRDGLQIFSDLKTSVKTVMFSASNNIPLAVLASKAGVAAFLRKPLNTEELKKVVEQNISGEEGKLCWPKELDFLQGESSELTKLFPRLLEAIKSNKDIILLAEVGVPKIGLVDFVHLNSARKKRQLMSLDLKDFAKEDLEAYFWSSLTEMMSLPGANSIQADESRCGTLYLENIEALDAHFIKTIIGFIKQRRPKIDKSIQVVIGINDERLLQKIDLKDCCVIKIPPLRERKEDLPCLLDLYLKGASAQYNKVVDAIAADALKFLLAYDYPGNYQELESLVQAAVLAASANVLQKKDFPFDFNALVKVVTKKSLRRGLSLAPAKQQFEKGLYELLLAKLNQDQTAVASFLDIPKTTLLERLEHLMD</sequence>
<evidence type="ECO:0000259" key="5">
    <source>
        <dbReference type="PROSITE" id="PS50110"/>
    </source>
</evidence>
<feature type="modified residue" description="4-aspartylphosphate" evidence="3">
    <location>
        <position position="53"/>
    </location>
</feature>
<dbReference type="Gene3D" id="3.40.50.300">
    <property type="entry name" value="P-loop containing nucleotide triphosphate hydrolases"/>
    <property type="match status" value="1"/>
</dbReference>
<dbReference type="InterPro" id="IPR001789">
    <property type="entry name" value="Sig_transdc_resp-reg_receiver"/>
</dbReference>
<dbReference type="Gene3D" id="3.40.50.2300">
    <property type="match status" value="1"/>
</dbReference>
<accession>A0A1F4TPF6</accession>
<dbReference type="InterPro" id="IPR002078">
    <property type="entry name" value="Sigma_54_int"/>
</dbReference>
<evidence type="ECO:0000256" key="1">
    <source>
        <dbReference type="ARBA" id="ARBA00022741"/>
    </source>
</evidence>
<dbReference type="SMART" id="SM00448">
    <property type="entry name" value="REC"/>
    <property type="match status" value="1"/>
</dbReference>
<dbReference type="Pfam" id="PF25601">
    <property type="entry name" value="AAA_lid_14"/>
    <property type="match status" value="1"/>
</dbReference>
<dbReference type="Pfam" id="PF00158">
    <property type="entry name" value="Sigma54_activat"/>
    <property type="match status" value="1"/>
</dbReference>
<dbReference type="InterPro" id="IPR027417">
    <property type="entry name" value="P-loop_NTPase"/>
</dbReference>
<feature type="domain" description="Sigma-54 factor interaction" evidence="4">
    <location>
        <begin position="131"/>
        <end position="343"/>
    </location>
</feature>
<protein>
    <recommendedName>
        <fullName evidence="8">Response regulatory domain-containing protein</fullName>
    </recommendedName>
</protein>
<dbReference type="PROSITE" id="PS50045">
    <property type="entry name" value="SIGMA54_INTERACT_4"/>
    <property type="match status" value="1"/>
</dbReference>
<dbReference type="Proteomes" id="UP000177309">
    <property type="component" value="Unassembled WGS sequence"/>
</dbReference>
<dbReference type="InterPro" id="IPR011006">
    <property type="entry name" value="CheY-like_superfamily"/>
</dbReference>
<dbReference type="Pfam" id="PF00072">
    <property type="entry name" value="Response_reg"/>
    <property type="match status" value="1"/>
</dbReference>
<dbReference type="AlphaFoldDB" id="A0A1F4TPF6"/>
<evidence type="ECO:0000256" key="3">
    <source>
        <dbReference type="PROSITE-ProRule" id="PRU00169"/>
    </source>
</evidence>
<dbReference type="GO" id="GO:0005524">
    <property type="term" value="F:ATP binding"/>
    <property type="evidence" value="ECO:0007669"/>
    <property type="project" value="UniProtKB-KW"/>
</dbReference>
<dbReference type="SUPFAM" id="SSF52172">
    <property type="entry name" value="CheY-like"/>
    <property type="match status" value="1"/>
</dbReference>
<evidence type="ECO:0008006" key="8">
    <source>
        <dbReference type="Google" id="ProtNLM"/>
    </source>
</evidence>
<dbReference type="EMBL" id="MEUI01000015">
    <property type="protein sequence ID" value="OGC34469.1"/>
    <property type="molecule type" value="Genomic_DNA"/>
</dbReference>
<reference evidence="6 7" key="1">
    <citation type="journal article" date="2016" name="Nat. Commun.">
        <title>Thousands of microbial genomes shed light on interconnected biogeochemical processes in an aquifer system.</title>
        <authorList>
            <person name="Anantharaman K."/>
            <person name="Brown C.T."/>
            <person name="Hug L.A."/>
            <person name="Sharon I."/>
            <person name="Castelle C.J."/>
            <person name="Probst A.J."/>
            <person name="Thomas B.C."/>
            <person name="Singh A."/>
            <person name="Wilkins M.J."/>
            <person name="Karaoz U."/>
            <person name="Brodie E.L."/>
            <person name="Williams K.H."/>
            <person name="Hubbard S.S."/>
            <person name="Banfield J.F."/>
        </authorList>
    </citation>
    <scope>NUCLEOTIDE SEQUENCE [LARGE SCALE GENOMIC DNA]</scope>
</reference>
<name>A0A1F4TPF6_UNCSA</name>
<comment type="caution">
    <text evidence="6">The sequence shown here is derived from an EMBL/GenBank/DDBJ whole genome shotgun (WGS) entry which is preliminary data.</text>
</comment>
<gene>
    <name evidence="6" type="ORF">A2462_04180</name>
</gene>
<dbReference type="GO" id="GO:0006355">
    <property type="term" value="P:regulation of DNA-templated transcription"/>
    <property type="evidence" value="ECO:0007669"/>
    <property type="project" value="InterPro"/>
</dbReference>
<dbReference type="PANTHER" id="PTHR32071:SF57">
    <property type="entry name" value="C4-DICARBOXYLATE TRANSPORT TRANSCRIPTIONAL REGULATORY PROTEIN DCTD"/>
    <property type="match status" value="1"/>
</dbReference>
<feature type="domain" description="Response regulatory" evidence="5">
    <location>
        <begin position="5"/>
        <end position="115"/>
    </location>
</feature>
<keyword evidence="2" id="KW-0067">ATP-binding</keyword>
<keyword evidence="1" id="KW-0547">Nucleotide-binding</keyword>
<proteinExistence type="predicted"/>
<evidence type="ECO:0000313" key="7">
    <source>
        <dbReference type="Proteomes" id="UP000177309"/>
    </source>
</evidence>
<organism evidence="6 7">
    <name type="scientific">candidate division WOR-1 bacterium RIFOXYC2_FULL_41_25</name>
    <dbReference type="NCBI Taxonomy" id="1802586"/>
    <lineage>
        <taxon>Bacteria</taxon>
        <taxon>Bacillati</taxon>
        <taxon>Saganbacteria</taxon>
    </lineage>
</organism>
<dbReference type="InterPro" id="IPR058031">
    <property type="entry name" value="AAA_lid_NorR"/>
</dbReference>
<evidence type="ECO:0000256" key="2">
    <source>
        <dbReference type="ARBA" id="ARBA00022840"/>
    </source>
</evidence>
<dbReference type="GO" id="GO:0000160">
    <property type="term" value="P:phosphorelay signal transduction system"/>
    <property type="evidence" value="ECO:0007669"/>
    <property type="project" value="InterPro"/>
</dbReference>
<dbReference type="PANTHER" id="PTHR32071">
    <property type="entry name" value="TRANSCRIPTIONAL REGULATORY PROTEIN"/>
    <property type="match status" value="1"/>
</dbReference>
<evidence type="ECO:0000259" key="4">
    <source>
        <dbReference type="PROSITE" id="PS50045"/>
    </source>
</evidence>
<dbReference type="Gene3D" id="1.10.8.60">
    <property type="match status" value="1"/>
</dbReference>
<dbReference type="PROSITE" id="PS50110">
    <property type="entry name" value="RESPONSE_REGULATORY"/>
    <property type="match status" value="1"/>
</dbReference>